<dbReference type="InterPro" id="IPR000504">
    <property type="entry name" value="RRM_dom"/>
</dbReference>
<evidence type="ECO:0000256" key="4">
    <source>
        <dbReference type="ARBA" id="ARBA00022884"/>
    </source>
</evidence>
<dbReference type="Pfam" id="PF00076">
    <property type="entry name" value="RRM_1"/>
    <property type="match status" value="1"/>
</dbReference>
<evidence type="ECO:0000256" key="7">
    <source>
        <dbReference type="PROSITE-ProRule" id="PRU00176"/>
    </source>
</evidence>
<feature type="region of interest" description="Disordered" evidence="8">
    <location>
        <begin position="1"/>
        <end position="38"/>
    </location>
</feature>
<evidence type="ECO:0000256" key="5">
    <source>
        <dbReference type="ARBA" id="ARBA00055199"/>
    </source>
</evidence>
<dbReference type="SMART" id="SM00360">
    <property type="entry name" value="RRM"/>
    <property type="match status" value="1"/>
</dbReference>
<dbReference type="InterPro" id="IPR050374">
    <property type="entry name" value="RRT5_SRSF_SR"/>
</dbReference>
<evidence type="ECO:0000256" key="3">
    <source>
        <dbReference type="ARBA" id="ARBA00022553"/>
    </source>
</evidence>
<dbReference type="PROSITE" id="PS50102">
    <property type="entry name" value="RRM"/>
    <property type="match status" value="1"/>
</dbReference>
<evidence type="ECO:0000313" key="10">
    <source>
        <dbReference type="EMBL" id="CAI4054708.1"/>
    </source>
</evidence>
<evidence type="ECO:0000259" key="9">
    <source>
        <dbReference type="PROSITE" id="PS50102"/>
    </source>
</evidence>
<dbReference type="PANTHER" id="PTHR23003:SF17">
    <property type="entry name" value="RNA-BINDING PROTEIN PIN4"/>
    <property type="match status" value="1"/>
</dbReference>
<protein>
    <recommendedName>
        <fullName evidence="9">RRM domain-containing protein</fullName>
    </recommendedName>
</protein>
<feature type="domain" description="RRM" evidence="9">
    <location>
        <begin position="84"/>
        <end position="162"/>
    </location>
</feature>
<dbReference type="FunFam" id="3.30.70.330:FF:000183">
    <property type="entry name" value="R3H domain containing protein"/>
    <property type="match status" value="1"/>
</dbReference>
<dbReference type="InterPro" id="IPR012677">
    <property type="entry name" value="Nucleotide-bd_a/b_plait_sf"/>
</dbReference>
<dbReference type="GO" id="GO:0003729">
    <property type="term" value="F:mRNA binding"/>
    <property type="evidence" value="ECO:0007669"/>
    <property type="project" value="TreeGrafter"/>
</dbReference>
<evidence type="ECO:0000256" key="1">
    <source>
        <dbReference type="ARBA" id="ARBA00004496"/>
    </source>
</evidence>
<feature type="region of interest" description="Disordered" evidence="8">
    <location>
        <begin position="167"/>
        <end position="194"/>
    </location>
</feature>
<dbReference type="EMBL" id="OX365913">
    <property type="protein sequence ID" value="CAI4054708.1"/>
    <property type="molecule type" value="Genomic_DNA"/>
</dbReference>
<proteinExistence type="predicted"/>
<organism evidence="10 11">
    <name type="scientific">Saccharomyces uvarum</name>
    <name type="common">Yeast</name>
    <name type="synonym">Saccharomyces bayanus var. uvarum</name>
    <dbReference type="NCBI Taxonomy" id="230603"/>
    <lineage>
        <taxon>Eukaryota</taxon>
        <taxon>Fungi</taxon>
        <taxon>Dikarya</taxon>
        <taxon>Ascomycota</taxon>
        <taxon>Saccharomycotina</taxon>
        <taxon>Saccharomycetes</taxon>
        <taxon>Saccharomycetales</taxon>
        <taxon>Saccharomycetaceae</taxon>
        <taxon>Saccharomyces</taxon>
    </lineage>
</organism>
<evidence type="ECO:0000256" key="2">
    <source>
        <dbReference type="ARBA" id="ARBA00022490"/>
    </source>
</evidence>
<accession>A0AA35JC63</accession>
<feature type="region of interest" description="Disordered" evidence="8">
    <location>
        <begin position="405"/>
        <end position="429"/>
    </location>
</feature>
<dbReference type="GO" id="GO:0071014">
    <property type="term" value="C:post-mRNA release spliceosomal complex"/>
    <property type="evidence" value="ECO:0007669"/>
    <property type="project" value="UniProtKB-ARBA"/>
</dbReference>
<feature type="compositionally biased region" description="Low complexity" evidence="8">
    <location>
        <begin position="582"/>
        <end position="597"/>
    </location>
</feature>
<dbReference type="AlphaFoldDB" id="A0AA35JC63"/>
<dbReference type="CDD" id="cd12253">
    <property type="entry name" value="RRM_PIN4_like"/>
    <property type="match status" value="1"/>
</dbReference>
<dbReference type="CDD" id="cd02639">
    <property type="entry name" value="R3H_RRM"/>
    <property type="match status" value="1"/>
</dbReference>
<sequence length="699" mass="76846">MESSSFEDSPSAAISNIQDNNLNTEANEQETNLPSFETRDEIDRVNGSQEDFGENAVRNTDNGNTANLVNASNNAALDDDVIPNAIVIKNIPFAIKKEQLLDIIEDMDLPLPYAFNYHFDNGIFRGLAFANFTTPEETTQVITSLNGKEISGRKLKVEYKKMLPQAERERIEREKREKRGQLEEQHRSSSNLSLHSLSKMSANTNSNASNNQLFSTLMNGINTNTIISSPISNTINNNNNGGASNANINNNNSINNNNNNNNNNNSNNNPNSNNSGGNVNMNQPSISAQHTTSSLYQAMNANNQNQISTERFYAPLPSTSTLPLPPQQLDFNDPDTLEIYSQLLLFKDREKYYYELAYPMGISAAHKRIINVLCSYLGLVEVYDPRFIIIRRKILDHANLQSHLQQQGQMTSAHPLQPNSTGGSMNRSQSYTSLLQAHAAAAANSVSNQSVNNSSNNNGNSNGNNAGNNNNNNNSANSTPTISAQGQFSMQAALSSPKLNVHHNSLYNSADQPQQPQPQAQQNAQSAAQQQQSFLRQQATLTPSSRIPSGYSANHYQMNSVNPLLRNSQISPPNSQTQINNQSLSQAQPPSQSQTQQRVPVAYQNGSLSSQQLYNLNGSSSTANAQSQLLPQHTNGSVHSNFSYQSYHDESMLSAHNLNSADLIYKSLSHSGLDDGLEQGLNRSLSGLDLQNQNKKNLW</sequence>
<evidence type="ECO:0000256" key="8">
    <source>
        <dbReference type="SAM" id="MobiDB-lite"/>
    </source>
</evidence>
<evidence type="ECO:0000256" key="6">
    <source>
        <dbReference type="ARBA" id="ARBA00062407"/>
    </source>
</evidence>
<comment type="subcellular location">
    <subcellularLocation>
        <location evidence="1">Cytoplasm</location>
    </subcellularLocation>
</comment>
<dbReference type="InterPro" id="IPR034186">
    <property type="entry name" value="PIN4-like_RRM"/>
</dbReference>
<reference evidence="10" key="1">
    <citation type="submission" date="2022-10" db="EMBL/GenBank/DDBJ databases">
        <authorList>
            <person name="Byrne P K."/>
        </authorList>
    </citation>
    <scope>NUCLEOTIDE SEQUENCE</scope>
    <source>
        <strain evidence="10">CBS7001</strain>
    </source>
</reference>
<comment type="function">
    <text evidence="5">Regulates global gene expression after oxidative stress. Interacts and stabilizes mRNAs and may regulate their transition between different cytoplasmic components after oxidative stress.</text>
</comment>
<dbReference type="PANTHER" id="PTHR23003">
    <property type="entry name" value="RNA RECOGNITION MOTIF RRM DOMAIN CONTAINING PROTEIN"/>
    <property type="match status" value="1"/>
</dbReference>
<dbReference type="Proteomes" id="UP001162090">
    <property type="component" value="Chromosome 2"/>
</dbReference>
<name>A0AA35JC63_SACUV</name>
<feature type="region of interest" description="Disordered" evidence="8">
    <location>
        <begin position="242"/>
        <end position="285"/>
    </location>
</feature>
<feature type="compositionally biased region" description="Low complexity" evidence="8">
    <location>
        <begin position="442"/>
        <end position="478"/>
    </location>
</feature>
<dbReference type="InterPro" id="IPR034069">
    <property type="entry name" value="R3H_Cip2"/>
</dbReference>
<dbReference type="Gene3D" id="3.30.70.330">
    <property type="match status" value="1"/>
</dbReference>
<feature type="compositionally biased region" description="Polar residues" evidence="8">
    <location>
        <begin position="1"/>
        <end position="35"/>
    </location>
</feature>
<feature type="compositionally biased region" description="Polar residues" evidence="8">
    <location>
        <begin position="540"/>
        <end position="581"/>
    </location>
</feature>
<dbReference type="InterPro" id="IPR035979">
    <property type="entry name" value="RBD_domain_sf"/>
</dbReference>
<gene>
    <name evidence="10" type="primary">SUVC02G0620</name>
    <name evidence="10" type="ORF">SUVC_02G0620</name>
</gene>
<comment type="subunit">
    <text evidence="6">Interacts with csx1.</text>
</comment>
<keyword evidence="3" id="KW-0597">Phosphoprotein</keyword>
<keyword evidence="4 7" id="KW-0694">RNA-binding</keyword>
<dbReference type="GO" id="GO:0005737">
    <property type="term" value="C:cytoplasm"/>
    <property type="evidence" value="ECO:0007669"/>
    <property type="project" value="UniProtKB-SubCell"/>
</dbReference>
<feature type="compositionally biased region" description="Basic and acidic residues" evidence="8">
    <location>
        <begin position="167"/>
        <end position="187"/>
    </location>
</feature>
<feature type="compositionally biased region" description="Low complexity" evidence="8">
    <location>
        <begin position="509"/>
        <end position="539"/>
    </location>
</feature>
<dbReference type="SUPFAM" id="SSF54928">
    <property type="entry name" value="RNA-binding domain, RBD"/>
    <property type="match status" value="1"/>
</dbReference>
<feature type="compositionally biased region" description="Low complexity" evidence="8">
    <location>
        <begin position="242"/>
        <end position="278"/>
    </location>
</feature>
<evidence type="ECO:0000313" key="11">
    <source>
        <dbReference type="Proteomes" id="UP001162090"/>
    </source>
</evidence>
<feature type="region of interest" description="Disordered" evidence="8">
    <location>
        <begin position="503"/>
        <end position="600"/>
    </location>
</feature>
<feature type="region of interest" description="Disordered" evidence="8">
    <location>
        <begin position="442"/>
        <end position="482"/>
    </location>
</feature>
<keyword evidence="2" id="KW-0963">Cytoplasm</keyword>